<evidence type="ECO:0000313" key="2">
    <source>
        <dbReference type="EMBL" id="AER55613.1"/>
    </source>
</evidence>
<organism evidence="2 3">
    <name type="scientific">Pseudoxanthomonas spadix (strain BD-a59)</name>
    <dbReference type="NCBI Taxonomy" id="1045855"/>
    <lineage>
        <taxon>Bacteria</taxon>
        <taxon>Pseudomonadati</taxon>
        <taxon>Pseudomonadota</taxon>
        <taxon>Gammaproteobacteria</taxon>
        <taxon>Lysobacterales</taxon>
        <taxon>Lysobacteraceae</taxon>
        <taxon>Pseudoxanthomonas</taxon>
    </lineage>
</organism>
<reference evidence="2 3" key="1">
    <citation type="journal article" date="2012" name="J. Bacteriol.">
        <title>Complete Genome Sequence of the BTEX-Degrading Bacterium Pseudoxanthomonas spadix BD-a59.</title>
        <authorList>
            <person name="Lee S.H."/>
            <person name="Jin H.M."/>
            <person name="Lee H.J."/>
            <person name="Kim J.M."/>
            <person name="Jeon C.O."/>
        </authorList>
    </citation>
    <scope>NUCLEOTIDE SEQUENCE [LARGE SCALE GENOMIC DNA]</scope>
    <source>
        <strain evidence="2 3">BD-a59</strain>
    </source>
</reference>
<sequence length="162" mass="17424">MSPWAGIGIAACAVGFALFYLGLFRRDNAAPPIDLTGVAPAPAGQFFFHLDHCRVSAHTLVVRGWAVRKGHSWPLTHSQVVLRLADGRAVGLDTAWLGQQLALARAIHARTGDQVVYYAPRFAASLNTSVARIDPAGARLLLLWEQGPVRALLPLDCPALAR</sequence>
<gene>
    <name evidence="2" type="ordered locus">DSC_04800</name>
</gene>
<dbReference type="STRING" id="1045855.DSC_04800"/>
<dbReference type="AlphaFoldDB" id="G7UPS3"/>
<keyword evidence="3" id="KW-1185">Reference proteome</keyword>
<feature type="transmembrane region" description="Helical" evidence="1">
    <location>
        <begin position="6"/>
        <end position="24"/>
    </location>
</feature>
<dbReference type="EMBL" id="CP003093">
    <property type="protein sequence ID" value="AER55613.1"/>
    <property type="molecule type" value="Genomic_DNA"/>
</dbReference>
<protein>
    <submittedName>
        <fullName evidence="2">Uncharacterized protein</fullName>
    </submittedName>
</protein>
<name>G7UPS3_PSEUP</name>
<dbReference type="Proteomes" id="UP000005870">
    <property type="component" value="Chromosome"/>
</dbReference>
<keyword evidence="1" id="KW-0472">Membrane</keyword>
<keyword evidence="1" id="KW-1133">Transmembrane helix</keyword>
<proteinExistence type="predicted"/>
<dbReference type="KEGG" id="psd:DSC_04800"/>
<dbReference type="HOGENOM" id="CLU_1633992_0_0_6"/>
<evidence type="ECO:0000256" key="1">
    <source>
        <dbReference type="SAM" id="Phobius"/>
    </source>
</evidence>
<accession>G7UPS3</accession>
<evidence type="ECO:0000313" key="3">
    <source>
        <dbReference type="Proteomes" id="UP000005870"/>
    </source>
</evidence>
<keyword evidence="1" id="KW-0812">Transmembrane</keyword>